<keyword evidence="2" id="KW-1185">Reference proteome</keyword>
<sequence>MQRPGLLFGVKDRADMMMMTWAGTRASEFLSDVLRADRAPSCFLPFASGEKGRHDLCSSIHDNNNG</sequence>
<accession>A0A8J2LBY3</accession>
<protein>
    <submittedName>
        <fullName evidence="1">Uncharacterized protein</fullName>
    </submittedName>
</protein>
<dbReference type="Proteomes" id="UP000708208">
    <property type="component" value="Unassembled WGS sequence"/>
</dbReference>
<proteinExistence type="predicted"/>
<organism evidence="1 2">
    <name type="scientific">Allacma fusca</name>
    <dbReference type="NCBI Taxonomy" id="39272"/>
    <lineage>
        <taxon>Eukaryota</taxon>
        <taxon>Metazoa</taxon>
        <taxon>Ecdysozoa</taxon>
        <taxon>Arthropoda</taxon>
        <taxon>Hexapoda</taxon>
        <taxon>Collembola</taxon>
        <taxon>Symphypleona</taxon>
        <taxon>Sminthuridae</taxon>
        <taxon>Allacma</taxon>
    </lineage>
</organism>
<evidence type="ECO:0000313" key="1">
    <source>
        <dbReference type="EMBL" id="CAG7832308.1"/>
    </source>
</evidence>
<reference evidence="1" key="1">
    <citation type="submission" date="2021-06" db="EMBL/GenBank/DDBJ databases">
        <authorList>
            <person name="Hodson N. C."/>
            <person name="Mongue J. A."/>
            <person name="Jaron S. K."/>
        </authorList>
    </citation>
    <scope>NUCLEOTIDE SEQUENCE</scope>
</reference>
<dbReference type="AlphaFoldDB" id="A0A8J2LBY3"/>
<name>A0A8J2LBY3_9HEXA</name>
<dbReference type="EMBL" id="CAJVCH010564398">
    <property type="protein sequence ID" value="CAG7832308.1"/>
    <property type="molecule type" value="Genomic_DNA"/>
</dbReference>
<evidence type="ECO:0000313" key="2">
    <source>
        <dbReference type="Proteomes" id="UP000708208"/>
    </source>
</evidence>
<comment type="caution">
    <text evidence="1">The sequence shown here is derived from an EMBL/GenBank/DDBJ whole genome shotgun (WGS) entry which is preliminary data.</text>
</comment>
<gene>
    <name evidence="1" type="ORF">AFUS01_LOCUS41995</name>
</gene>